<dbReference type="GO" id="GO:0046812">
    <property type="term" value="F:host cell surface binding"/>
    <property type="evidence" value="ECO:0007669"/>
    <property type="project" value="InterPro"/>
</dbReference>
<dbReference type="Pfam" id="PF05993">
    <property type="entry name" value="Reovirus_M2"/>
    <property type="match status" value="1"/>
</dbReference>
<dbReference type="GO" id="GO:0039624">
    <property type="term" value="C:viral outer capsid"/>
    <property type="evidence" value="ECO:0007669"/>
    <property type="project" value="UniProtKB-KW"/>
</dbReference>
<evidence type="ECO:0000256" key="1">
    <source>
        <dbReference type="ARBA" id="ARBA00004328"/>
    </source>
</evidence>
<dbReference type="SUPFAM" id="SSF69908">
    <property type="entry name" value="Membrane penetration protein mu1"/>
    <property type="match status" value="1"/>
</dbReference>
<evidence type="ECO:0000256" key="8">
    <source>
        <dbReference type="ARBA" id="ARBA00023180"/>
    </source>
</evidence>
<keyword evidence="10" id="KW-1160">Virus entry into host cell</keyword>
<dbReference type="GO" id="GO:0140267">
    <property type="term" value="P:symbiont entry into host cell via permeabilization of host membrane"/>
    <property type="evidence" value="ECO:0007669"/>
    <property type="project" value="UniProtKB-KW"/>
</dbReference>
<evidence type="ECO:0000256" key="3">
    <source>
        <dbReference type="ARBA" id="ARBA00022595"/>
    </source>
</evidence>
<dbReference type="Gene3D" id="1.10.2040.10">
    <property type="entry name" value="Protein mu-1, chain B, domain 2"/>
    <property type="match status" value="1"/>
</dbReference>
<keyword evidence="6" id="KW-1152">Outer capsid protein</keyword>
<keyword evidence="5" id="KW-0519">Myristate</keyword>
<comment type="subcellular location">
    <subcellularLocation>
        <location evidence="1">Virion</location>
    </subcellularLocation>
</comment>
<evidence type="ECO:0000256" key="7">
    <source>
        <dbReference type="ARBA" id="ARBA00022844"/>
    </source>
</evidence>
<dbReference type="Gene3D" id="3.90.1370.10">
    <property type="entry name" value="Protein mu-1, chain B, domain 1"/>
    <property type="match status" value="1"/>
</dbReference>
<proteinExistence type="predicted"/>
<name>A0A7L5EQI9_9REOV</name>
<evidence type="ECO:0000256" key="11">
    <source>
        <dbReference type="SAM" id="MobiDB-lite"/>
    </source>
</evidence>
<dbReference type="InterPro" id="IPR015961">
    <property type="entry name" value="Mu1_membr_pen_domI"/>
</dbReference>
<feature type="region of interest" description="Disordered" evidence="11">
    <location>
        <begin position="673"/>
        <end position="697"/>
    </location>
</feature>
<dbReference type="Gene3D" id="2.60.120.420">
    <property type="entry name" value="Membrane penetration protein mu1, Chain B, domain 4"/>
    <property type="match status" value="1"/>
</dbReference>
<dbReference type="InterPro" id="IPR044937">
    <property type="entry name" value="Mu1_membr_pen_domIII"/>
</dbReference>
<organism evidence="12">
    <name type="scientific">Phocid orthoreovirus 1</name>
    <dbReference type="NCBI Taxonomy" id="2854225"/>
    <lineage>
        <taxon>Viruses</taxon>
        <taxon>Riboviria</taxon>
        <taxon>Orthornavirae</taxon>
        <taxon>Duplornaviricota</taxon>
        <taxon>Resentoviricetes</taxon>
        <taxon>Reovirales</taxon>
        <taxon>Spinareoviridae</taxon>
        <taxon>Orthoreovirus</taxon>
    </lineage>
</organism>
<evidence type="ECO:0000313" key="12">
    <source>
        <dbReference type="EMBL" id="QJE50380.1"/>
    </source>
</evidence>
<keyword evidence="4" id="KW-1173">Viral penetration via permeabilization of host membrane</keyword>
<reference evidence="12" key="1">
    <citation type="submission" date="2019-12" db="EMBL/GenBank/DDBJ databases">
        <authorList>
            <person name="Nielsen O."/>
            <person name="Rodrigues T.C.S."/>
            <person name="Subramaniam K."/>
            <person name="Lambourn D."/>
            <person name="Popov V.L."/>
            <person name="Waltzek T.B."/>
            <person name="Raverty S."/>
        </authorList>
    </citation>
    <scope>NUCLEOTIDE SEQUENCE</scope>
    <source>
        <strain evidence="12">PhRV1/Phoca vitulina/USA/2007-2008</strain>
    </source>
</reference>
<dbReference type="InterPro" id="IPR009113">
    <property type="entry name" value="Mu1/VP4"/>
</dbReference>
<keyword evidence="7" id="KW-0946">Virion</keyword>
<evidence type="ECO:0000256" key="9">
    <source>
        <dbReference type="ARBA" id="ARBA00023288"/>
    </source>
</evidence>
<accession>A0A7L5EQI9</accession>
<dbReference type="InterPro" id="IPR015962">
    <property type="entry name" value="Mu1_membr_pen_domII"/>
</dbReference>
<evidence type="ECO:0000256" key="10">
    <source>
        <dbReference type="ARBA" id="ARBA00023296"/>
    </source>
</evidence>
<keyword evidence="9" id="KW-0449">Lipoprotein</keyword>
<dbReference type="Gene3D" id="1.10.2050.10">
    <property type="entry name" value="Protein mu-1, chain B, domain 3"/>
    <property type="match status" value="1"/>
</dbReference>
<evidence type="ECO:0000256" key="5">
    <source>
        <dbReference type="ARBA" id="ARBA00022707"/>
    </source>
</evidence>
<keyword evidence="2" id="KW-0167">Capsid protein</keyword>
<dbReference type="InterPro" id="IPR015960">
    <property type="entry name" value="Mu1_membr_pen_domIV"/>
</dbReference>
<evidence type="ECO:0000256" key="6">
    <source>
        <dbReference type="ARBA" id="ARBA00022770"/>
    </source>
</evidence>
<protein>
    <submittedName>
        <fullName evidence="12">Mu 1</fullName>
    </submittedName>
</protein>
<dbReference type="EMBL" id="MN820532">
    <property type="protein sequence ID" value="QJE50380.1"/>
    <property type="molecule type" value="Genomic_RNA"/>
</dbReference>
<feature type="compositionally biased region" description="Pro residues" evidence="11">
    <location>
        <begin position="673"/>
        <end position="683"/>
    </location>
</feature>
<dbReference type="InterPro" id="IPR036256">
    <property type="entry name" value="Mu1/VP4_sf"/>
</dbReference>
<evidence type="ECO:0000256" key="4">
    <source>
        <dbReference type="ARBA" id="ARBA00022648"/>
    </source>
</evidence>
<keyword evidence="8" id="KW-0325">Glycoprotein</keyword>
<keyword evidence="3" id="KW-1162">Viral penetration into host cytoplasm</keyword>
<sequence>MGNASSVVQNIHVTGDGNVFRPNAEQASSAVPSLSLSPGLLNPGGVPWILVSSDVSPTAPGALRRMTTADLPESDVTALSNQSGAVPTNSALVSRDVQPLVVVTDHARANFAKAETAIEMSREYLDAIRVLPVSPNYESLLTKVDCYVGASARQAVNNYMRGVYVISAAVQSIYMETIQSALKALDKWESDLRIAQTLLPTNTPIGSIECPMKSVVAHLDDQLPDDNLVRRYPAAAAIALSKRNGGIRWFDDASGEAPDMSINAVASSAAAPAALAPPLEEKSTLTSQALDLVAAAEPNVITSLAPISASVFAAPPVPADYNVRTLRLTDALWLREMASDQAASGFDVTVDECSSSAKWHLRLKKGTRAINLDQITPMRLVVDLAGKNYKTDDWNPNDKIVGIVVFQSKIPFDTWSVAAQCGEACVMAKEALFAAESSTAGQSIIGSTSLAYNFEPEQFPKYDPEKNLYLVVTAISSSADAAFKQTDMWDCRLTMSSLTTGSLTMKGSEVSEVIPSNLVGSYTAAELRASLPNDVARSMISRAAMVAEAVKKDDDAGPDEVSPASAAIQGNLALNPVVEGRGLVEKLSRSTLGKMASRALQAFLGDPSTIVTQAAPILSDKNNWLSLVHGVRTGLRNKSLSSGLHAAASKLSASDSVRGWAQGMLDKVAKAFPSPPDPGPCPPSEFNGFSTYMRRRR</sequence>
<evidence type="ECO:0000256" key="2">
    <source>
        <dbReference type="ARBA" id="ARBA00022561"/>
    </source>
</evidence>